<feature type="transmembrane region" description="Helical" evidence="6">
    <location>
        <begin position="36"/>
        <end position="59"/>
    </location>
</feature>
<dbReference type="Pfam" id="PF04024">
    <property type="entry name" value="PspC"/>
    <property type="match status" value="1"/>
</dbReference>
<comment type="caution">
    <text evidence="8">The sequence shown here is derived from an EMBL/GenBank/DDBJ whole genome shotgun (WGS) entry which is preliminary data.</text>
</comment>
<dbReference type="InterPro" id="IPR007168">
    <property type="entry name" value="Phageshock_PspC_N"/>
</dbReference>
<sequence length="75" mass="7988">MSQKERLTRSKSDQLLGGVCGGIAEYFGWDPSLVRLGWVIGTLVTSGGGIIVYILALLIMPSGDEPKETGIYSGE</sequence>
<dbReference type="Proteomes" id="UP000730161">
    <property type="component" value="Unassembled WGS sequence"/>
</dbReference>
<dbReference type="OrthoDB" id="103681at2157"/>
<protein>
    <recommendedName>
        <fullName evidence="7">Phage shock protein PspC N-terminal domain-containing protein</fullName>
    </recommendedName>
</protein>
<dbReference type="PANTHER" id="PTHR33885">
    <property type="entry name" value="PHAGE SHOCK PROTEIN C"/>
    <property type="match status" value="1"/>
</dbReference>
<dbReference type="PANTHER" id="PTHR33885:SF3">
    <property type="entry name" value="PHAGE SHOCK PROTEIN C"/>
    <property type="match status" value="1"/>
</dbReference>
<dbReference type="GO" id="GO:0005886">
    <property type="term" value="C:plasma membrane"/>
    <property type="evidence" value="ECO:0007669"/>
    <property type="project" value="UniProtKB-SubCell"/>
</dbReference>
<evidence type="ECO:0000256" key="2">
    <source>
        <dbReference type="ARBA" id="ARBA00022475"/>
    </source>
</evidence>
<keyword evidence="5 6" id="KW-0472">Membrane</keyword>
<evidence type="ECO:0000256" key="6">
    <source>
        <dbReference type="SAM" id="Phobius"/>
    </source>
</evidence>
<evidence type="ECO:0000256" key="4">
    <source>
        <dbReference type="ARBA" id="ARBA00022989"/>
    </source>
</evidence>
<evidence type="ECO:0000256" key="5">
    <source>
        <dbReference type="ARBA" id="ARBA00023136"/>
    </source>
</evidence>
<accession>A0A8J7WAR4</accession>
<organism evidence="8 9">
    <name type="scientific">Methanocalculus chunghsingensis</name>
    <dbReference type="NCBI Taxonomy" id="156457"/>
    <lineage>
        <taxon>Archaea</taxon>
        <taxon>Methanobacteriati</taxon>
        <taxon>Methanobacteriota</taxon>
        <taxon>Stenosarchaea group</taxon>
        <taxon>Methanomicrobia</taxon>
        <taxon>Methanomicrobiales</taxon>
        <taxon>Methanocalculaceae</taxon>
        <taxon>Methanocalculus</taxon>
    </lineage>
</organism>
<evidence type="ECO:0000259" key="7">
    <source>
        <dbReference type="Pfam" id="PF04024"/>
    </source>
</evidence>
<keyword evidence="9" id="KW-1185">Reference proteome</keyword>
<feature type="domain" description="Phage shock protein PspC N-terminal" evidence="7">
    <location>
        <begin position="6"/>
        <end position="62"/>
    </location>
</feature>
<gene>
    <name evidence="8" type="ORF">RJ53_06875</name>
</gene>
<keyword evidence="3 6" id="KW-0812">Transmembrane</keyword>
<comment type="subcellular location">
    <subcellularLocation>
        <location evidence="1">Cell membrane</location>
        <topology evidence="1">Single-pass membrane protein</topology>
    </subcellularLocation>
</comment>
<keyword evidence="4 6" id="KW-1133">Transmembrane helix</keyword>
<dbReference type="RefSeq" id="WP_211530929.1">
    <property type="nucleotide sequence ID" value="NZ_JWHL01000010.1"/>
</dbReference>
<evidence type="ECO:0000256" key="1">
    <source>
        <dbReference type="ARBA" id="ARBA00004162"/>
    </source>
</evidence>
<evidence type="ECO:0000256" key="3">
    <source>
        <dbReference type="ARBA" id="ARBA00022692"/>
    </source>
</evidence>
<evidence type="ECO:0000313" key="9">
    <source>
        <dbReference type="Proteomes" id="UP000730161"/>
    </source>
</evidence>
<keyword evidence="2" id="KW-1003">Cell membrane</keyword>
<proteinExistence type="predicted"/>
<dbReference type="AlphaFoldDB" id="A0A8J7WAR4"/>
<evidence type="ECO:0000313" key="8">
    <source>
        <dbReference type="EMBL" id="MBR1369232.1"/>
    </source>
</evidence>
<dbReference type="EMBL" id="JWHL01000010">
    <property type="protein sequence ID" value="MBR1369232.1"/>
    <property type="molecule type" value="Genomic_DNA"/>
</dbReference>
<name>A0A8J7WAR4_9EURY</name>
<reference evidence="8" key="1">
    <citation type="submission" date="2014-12" db="EMBL/GenBank/DDBJ databases">
        <authorList>
            <person name="Huang H.-H."/>
            <person name="Chen S.-C."/>
            <person name="Lai M.-C."/>
        </authorList>
    </citation>
    <scope>NUCLEOTIDE SEQUENCE</scope>
    <source>
        <strain evidence="8">K1F9705b</strain>
    </source>
</reference>
<dbReference type="InterPro" id="IPR052027">
    <property type="entry name" value="PspC"/>
</dbReference>